<accession>A0ABV4HCE8</accession>
<organism evidence="2 3">
    <name type="scientific">Sphingobacterium thalpophilum</name>
    <dbReference type="NCBI Taxonomy" id="259"/>
    <lineage>
        <taxon>Bacteria</taxon>
        <taxon>Pseudomonadati</taxon>
        <taxon>Bacteroidota</taxon>
        <taxon>Sphingobacteriia</taxon>
        <taxon>Sphingobacteriales</taxon>
        <taxon>Sphingobacteriaceae</taxon>
        <taxon>Sphingobacterium</taxon>
    </lineage>
</organism>
<evidence type="ECO:0000259" key="1">
    <source>
        <dbReference type="Pfam" id="PF12728"/>
    </source>
</evidence>
<name>A0ABV4HCE8_9SPHI</name>
<dbReference type="RefSeq" id="WP_343538845.1">
    <property type="nucleotide sequence ID" value="NZ_JBARTK010000035.1"/>
</dbReference>
<feature type="domain" description="Helix-turn-helix" evidence="1">
    <location>
        <begin position="39"/>
        <end position="88"/>
    </location>
</feature>
<protein>
    <submittedName>
        <fullName evidence="2">Helix-turn-helix domain-containing protein</fullName>
    </submittedName>
</protein>
<gene>
    <name evidence="2" type="ORF">ABTW24_08985</name>
</gene>
<sequence>MMKRFDRLLLLIEAIKMLLERILKGHPAATREDLHPEDLLTSKEVQSLFGIVHSTYYRWIERKWLDPIIIGGKHYHRRHDIESLLKKRKYRERGGLG</sequence>
<proteinExistence type="predicted"/>
<dbReference type="Pfam" id="PF12728">
    <property type="entry name" value="HTH_17"/>
    <property type="match status" value="1"/>
</dbReference>
<evidence type="ECO:0000313" key="2">
    <source>
        <dbReference type="EMBL" id="MEZ0451727.1"/>
    </source>
</evidence>
<reference evidence="2 3" key="1">
    <citation type="submission" date="2024-06" db="EMBL/GenBank/DDBJ databases">
        <title>Soil Sphingobacterium thalpophilum.</title>
        <authorList>
            <person name="Yang J."/>
            <person name="Li J."/>
        </authorList>
    </citation>
    <scope>NUCLEOTIDE SEQUENCE [LARGE SCALE GENOMIC DNA]</scope>
    <source>
        <strain evidence="2 3">22g91tb</strain>
    </source>
</reference>
<keyword evidence="3" id="KW-1185">Reference proteome</keyword>
<dbReference type="InterPro" id="IPR041657">
    <property type="entry name" value="HTH_17"/>
</dbReference>
<comment type="caution">
    <text evidence="2">The sequence shown here is derived from an EMBL/GenBank/DDBJ whole genome shotgun (WGS) entry which is preliminary data.</text>
</comment>
<evidence type="ECO:0000313" key="3">
    <source>
        <dbReference type="Proteomes" id="UP001566204"/>
    </source>
</evidence>
<dbReference type="Proteomes" id="UP001566204">
    <property type="component" value="Unassembled WGS sequence"/>
</dbReference>
<dbReference type="EMBL" id="JBEOQB010000002">
    <property type="protein sequence ID" value="MEZ0451727.1"/>
    <property type="molecule type" value="Genomic_DNA"/>
</dbReference>